<name>A0A917DM71_9BACL</name>
<feature type="domain" description="VWFA" evidence="6">
    <location>
        <begin position="236"/>
        <end position="432"/>
    </location>
</feature>
<evidence type="ECO:0000313" key="7">
    <source>
        <dbReference type="EMBL" id="GGD48803.1"/>
    </source>
</evidence>
<comment type="subcellular location">
    <subcellularLocation>
        <location evidence="1">Secreted</location>
    </subcellularLocation>
</comment>
<dbReference type="InterPro" id="IPR052969">
    <property type="entry name" value="Thr-specific_kinase-like"/>
</dbReference>
<keyword evidence="8" id="KW-1185">Reference proteome</keyword>
<evidence type="ECO:0000256" key="3">
    <source>
        <dbReference type="ARBA" id="ARBA00022729"/>
    </source>
</evidence>
<feature type="compositionally biased region" description="Basic and acidic residues" evidence="4">
    <location>
        <begin position="48"/>
        <end position="62"/>
    </location>
</feature>
<dbReference type="PROSITE" id="PS50234">
    <property type="entry name" value="VWFA"/>
    <property type="match status" value="1"/>
</dbReference>
<dbReference type="InterPro" id="IPR036465">
    <property type="entry name" value="vWFA_dom_sf"/>
</dbReference>
<feature type="signal peptide" evidence="5">
    <location>
        <begin position="1"/>
        <end position="29"/>
    </location>
</feature>
<accession>A0A917DM71</accession>
<proteinExistence type="predicted"/>
<dbReference type="AlphaFoldDB" id="A0A917DM71"/>
<dbReference type="RefSeq" id="WP_188988427.1">
    <property type="nucleotide sequence ID" value="NZ_BMHP01000001.1"/>
</dbReference>
<dbReference type="Gene3D" id="3.40.50.410">
    <property type="entry name" value="von Willebrand factor, type A domain"/>
    <property type="match status" value="1"/>
</dbReference>
<dbReference type="InterPro" id="IPR002035">
    <property type="entry name" value="VWF_A"/>
</dbReference>
<comment type="caution">
    <text evidence="7">The sequence shown here is derived from an EMBL/GenBank/DDBJ whole genome shotgun (WGS) entry which is preliminary data.</text>
</comment>
<evidence type="ECO:0000256" key="5">
    <source>
        <dbReference type="SAM" id="SignalP"/>
    </source>
</evidence>
<dbReference type="InterPro" id="IPR056861">
    <property type="entry name" value="HMCN1-like_VWA"/>
</dbReference>
<dbReference type="CDD" id="cd00198">
    <property type="entry name" value="vWFA"/>
    <property type="match status" value="1"/>
</dbReference>
<dbReference type="Proteomes" id="UP000612456">
    <property type="component" value="Unassembled WGS sequence"/>
</dbReference>
<dbReference type="EMBL" id="BMHP01000001">
    <property type="protein sequence ID" value="GGD48803.1"/>
    <property type="molecule type" value="Genomic_DNA"/>
</dbReference>
<reference evidence="7" key="1">
    <citation type="journal article" date="2014" name="Int. J. Syst. Evol. Microbiol.">
        <title>Complete genome sequence of Corynebacterium casei LMG S-19264T (=DSM 44701T), isolated from a smear-ripened cheese.</title>
        <authorList>
            <consortium name="US DOE Joint Genome Institute (JGI-PGF)"/>
            <person name="Walter F."/>
            <person name="Albersmeier A."/>
            <person name="Kalinowski J."/>
            <person name="Ruckert C."/>
        </authorList>
    </citation>
    <scope>NUCLEOTIDE SEQUENCE</scope>
    <source>
        <strain evidence="7">CGMCC 1.15178</strain>
    </source>
</reference>
<reference evidence="7" key="2">
    <citation type="submission" date="2020-09" db="EMBL/GenBank/DDBJ databases">
        <authorList>
            <person name="Sun Q."/>
            <person name="Zhou Y."/>
        </authorList>
    </citation>
    <scope>NUCLEOTIDE SEQUENCE</scope>
    <source>
        <strain evidence="7">CGMCC 1.15178</strain>
    </source>
</reference>
<evidence type="ECO:0000313" key="8">
    <source>
        <dbReference type="Proteomes" id="UP000612456"/>
    </source>
</evidence>
<protein>
    <recommendedName>
        <fullName evidence="6">VWFA domain-containing protein</fullName>
    </recommendedName>
</protein>
<evidence type="ECO:0000256" key="2">
    <source>
        <dbReference type="ARBA" id="ARBA00022525"/>
    </source>
</evidence>
<dbReference type="SMART" id="SM00327">
    <property type="entry name" value="VWA"/>
    <property type="match status" value="1"/>
</dbReference>
<feature type="compositionally biased region" description="Polar residues" evidence="4">
    <location>
        <begin position="32"/>
        <end position="47"/>
    </location>
</feature>
<dbReference type="PANTHER" id="PTHR47763">
    <property type="entry name" value="ALPHA-PROTEIN KINASE VWKA"/>
    <property type="match status" value="1"/>
</dbReference>
<dbReference type="SUPFAM" id="SSF53300">
    <property type="entry name" value="vWA-like"/>
    <property type="match status" value="1"/>
</dbReference>
<feature type="chain" id="PRO_5038910841" description="VWFA domain-containing protein" evidence="5">
    <location>
        <begin position="30"/>
        <end position="450"/>
    </location>
</feature>
<keyword evidence="2" id="KW-0964">Secreted</keyword>
<evidence type="ECO:0000256" key="4">
    <source>
        <dbReference type="SAM" id="MobiDB-lite"/>
    </source>
</evidence>
<feature type="region of interest" description="Disordered" evidence="4">
    <location>
        <begin position="32"/>
        <end position="106"/>
    </location>
</feature>
<dbReference type="PROSITE" id="PS51257">
    <property type="entry name" value="PROKAR_LIPOPROTEIN"/>
    <property type="match status" value="1"/>
</dbReference>
<dbReference type="Pfam" id="PF25106">
    <property type="entry name" value="VWA_4"/>
    <property type="match status" value="1"/>
</dbReference>
<evidence type="ECO:0000256" key="1">
    <source>
        <dbReference type="ARBA" id="ARBA00004613"/>
    </source>
</evidence>
<organism evidence="7 8">
    <name type="scientific">Paenibacillus nasutitermitis</name>
    <dbReference type="NCBI Taxonomy" id="1652958"/>
    <lineage>
        <taxon>Bacteria</taxon>
        <taxon>Bacillati</taxon>
        <taxon>Bacillota</taxon>
        <taxon>Bacilli</taxon>
        <taxon>Bacillales</taxon>
        <taxon>Paenibacillaceae</taxon>
        <taxon>Paenibacillus</taxon>
    </lineage>
</organism>
<gene>
    <name evidence="7" type="ORF">GCM10010911_02900</name>
</gene>
<evidence type="ECO:0000259" key="6">
    <source>
        <dbReference type="PROSITE" id="PS50234"/>
    </source>
</evidence>
<feature type="compositionally biased region" description="Basic and acidic residues" evidence="4">
    <location>
        <begin position="69"/>
        <end position="96"/>
    </location>
</feature>
<sequence length="450" mass="49149">MRKVRGILRPGAVRLLGLAALLLLVPALGACSSSSDNGMQNAASSPDHSTESKEAAAGDRATESGSRSNGDETARVESETTGEADRPTGKREHNLEPEPQAGLLTAGEWNDLGRWNEWEELLDSSEGADNRKYWSFYSFKRLELTVTGGGRPVSDAEIAVIDKDDQSIWEVRTDINGRASVFNGIFEQQGGKSKYQVVVKAGGQTKRYENVDIRRSQSQTLEIKLDESVPVSNSLDLMLVVDTTGSMGDELNYLKTELKDVVERVAKDNGQQLGIRVSTNFYRDEGDDYVVKPFPFTGDVEKAVQQISGQRANGGGDFPEAVDQALDNAIHDHDWSEDARARLLFLVLDAPPHHDSTIVKRMQKLTQEAAGKGIRIIPVASSGVDVNTEYLMRFMAVSTGGTYIFLTNHSGVGDDHLEPAVGEYEVKALNRLLVEVINRYCGSGQSTGIE</sequence>
<keyword evidence="3 5" id="KW-0732">Signal</keyword>